<sequence>MGRRRSEAEDVQIIDAVDVLAPLCDAIGKERELGLAARRYPISGDHRVLRGTIL</sequence>
<dbReference type="RefSeq" id="WP_329075020.1">
    <property type="nucleotide sequence ID" value="NZ_CP109495.1"/>
</dbReference>
<reference evidence="1" key="1">
    <citation type="submission" date="2022-10" db="EMBL/GenBank/DDBJ databases">
        <title>The complete genomes of actinobacterial strains from the NBC collection.</title>
        <authorList>
            <person name="Joergensen T.S."/>
            <person name="Alvarez Arevalo M."/>
            <person name="Sterndorff E.B."/>
            <person name="Faurdal D."/>
            <person name="Vuksanovic O."/>
            <person name="Mourched A.-S."/>
            <person name="Charusanti P."/>
            <person name="Shaw S."/>
            <person name="Blin K."/>
            <person name="Weber T."/>
        </authorList>
    </citation>
    <scope>NUCLEOTIDE SEQUENCE</scope>
    <source>
        <strain evidence="1">NBC_01432</strain>
    </source>
</reference>
<name>A0ABZ1ZYS3_STRNV</name>
<proteinExistence type="predicted"/>
<organism evidence="1 2">
    <name type="scientific">Streptomyces niveus</name>
    <name type="common">Streptomyces spheroides</name>
    <dbReference type="NCBI Taxonomy" id="193462"/>
    <lineage>
        <taxon>Bacteria</taxon>
        <taxon>Bacillati</taxon>
        <taxon>Actinomycetota</taxon>
        <taxon>Actinomycetes</taxon>
        <taxon>Kitasatosporales</taxon>
        <taxon>Streptomycetaceae</taxon>
        <taxon>Streptomyces</taxon>
    </lineage>
</organism>
<keyword evidence="2" id="KW-1185">Reference proteome</keyword>
<protein>
    <submittedName>
        <fullName evidence="1">Uncharacterized protein</fullName>
    </submittedName>
</protein>
<accession>A0ABZ1ZYS3</accession>
<dbReference type="Proteomes" id="UP001432209">
    <property type="component" value="Chromosome"/>
</dbReference>
<dbReference type="EMBL" id="CP109495">
    <property type="protein sequence ID" value="WUX51366.1"/>
    <property type="molecule type" value="Genomic_DNA"/>
</dbReference>
<evidence type="ECO:0000313" key="2">
    <source>
        <dbReference type="Proteomes" id="UP001432209"/>
    </source>
</evidence>
<gene>
    <name evidence="1" type="ORF">OG442_07360</name>
</gene>
<evidence type="ECO:0000313" key="1">
    <source>
        <dbReference type="EMBL" id="WUX51366.1"/>
    </source>
</evidence>